<dbReference type="AlphaFoldDB" id="E4Y0G9"/>
<feature type="region of interest" description="Disordered" evidence="3">
    <location>
        <begin position="1"/>
        <end position="26"/>
    </location>
</feature>
<sequence length="565" mass="65731">MVEKRVKSEPAQNEVESKKAKWSKKTDVKKEIKKEFKQEFKGKKDFKKGDKKPFNKNKKDFKGKNETEEEKKERDAKAIKRERQRREDPNFDLRCELKKLWEKLRNAEKASEKEEFVNTIFDKIRNSEKANFLDFAYAHDTTRVLQSCLQHGTAAQRRVVYEEVKLKVAEMAQSKYARNMVLKLIKYGERDIKDYCIENMGNIRKLVRSSFGQSILEYAYNQFAQAGQRNGIVSTMYGKSYVKLSKMETNPTLITVIEKNPDFMETILKDFMDDLKALTEKEVMKQTVSHRAFLDFFNLCLYLLSSPKFAEKRKKIEEIREELIDDLKASVIHMIHTPDGAKAGLHCLWFGSAKDRKLILKTMKEFLEKVATSDAGYLLILGAMDSVDDTVLVRKQLILPLCKDIDKLISNPVARKIFWYILSPRDRKAFLPDQIKLLEVGDETTTSKKPRQVKHEEIQSSAVPLILEWVSENIDTILNNPMHLPILYAAFDHSDESQIIKDKENMLVTAQRALAKKFNTVYDESHMLHGKGVAMTLKKVLRLDKVREEFKFSKVFVEECTKLLP</sequence>
<dbReference type="PANTHER" id="PTHR13389">
    <property type="entry name" value="PUMILIO HOMOLOG 3"/>
    <property type="match status" value="1"/>
</dbReference>
<evidence type="ECO:0000256" key="3">
    <source>
        <dbReference type="SAM" id="MobiDB-lite"/>
    </source>
</evidence>
<dbReference type="InterPro" id="IPR011989">
    <property type="entry name" value="ARM-like"/>
</dbReference>
<name>E4Y0G9_OIKDI</name>
<dbReference type="InterPro" id="IPR001313">
    <property type="entry name" value="Pumilio_RNA-bd_rpt"/>
</dbReference>
<dbReference type="GO" id="GO:0003729">
    <property type="term" value="F:mRNA binding"/>
    <property type="evidence" value="ECO:0007669"/>
    <property type="project" value="TreeGrafter"/>
</dbReference>
<evidence type="ECO:0000256" key="2">
    <source>
        <dbReference type="ARBA" id="ARBA00022884"/>
    </source>
</evidence>
<reference evidence="5" key="1">
    <citation type="journal article" date="2010" name="Science">
        <title>Plasticity of animal genome architecture unmasked by rapid evolution of a pelagic tunicate.</title>
        <authorList>
            <person name="Denoeud F."/>
            <person name="Henriet S."/>
            <person name="Mungpakdee S."/>
            <person name="Aury J.M."/>
            <person name="Da Silva C."/>
            <person name="Brinkmann H."/>
            <person name="Mikhaleva J."/>
            <person name="Olsen L.C."/>
            <person name="Jubin C."/>
            <person name="Canestro C."/>
            <person name="Bouquet J.M."/>
            <person name="Danks G."/>
            <person name="Poulain J."/>
            <person name="Campsteijn C."/>
            <person name="Adamski M."/>
            <person name="Cross I."/>
            <person name="Yadetie F."/>
            <person name="Muffato M."/>
            <person name="Louis A."/>
            <person name="Butcher S."/>
            <person name="Tsagkogeorga G."/>
            <person name="Konrad A."/>
            <person name="Singh S."/>
            <person name="Jensen M.F."/>
            <person name="Cong E.H."/>
            <person name="Eikeseth-Otteraa H."/>
            <person name="Noel B."/>
            <person name="Anthouard V."/>
            <person name="Porcel B.M."/>
            <person name="Kachouri-Lafond R."/>
            <person name="Nishino A."/>
            <person name="Ugolini M."/>
            <person name="Chourrout P."/>
            <person name="Nishida H."/>
            <person name="Aasland R."/>
            <person name="Huzurbazar S."/>
            <person name="Westhof E."/>
            <person name="Delsuc F."/>
            <person name="Lehrach H."/>
            <person name="Reinhardt R."/>
            <person name="Weissenbach J."/>
            <person name="Roy S.W."/>
            <person name="Artiguenave F."/>
            <person name="Postlethwait J.H."/>
            <person name="Manak J.R."/>
            <person name="Thompson E.M."/>
            <person name="Jaillon O."/>
            <person name="Du Pasquier L."/>
            <person name="Boudinot P."/>
            <person name="Liberles D.A."/>
            <person name="Volff J.N."/>
            <person name="Philippe H."/>
            <person name="Lenhard B."/>
            <person name="Roest Crollius H."/>
            <person name="Wincker P."/>
            <person name="Chourrout D."/>
        </authorList>
    </citation>
    <scope>NUCLEOTIDE SEQUENCE [LARGE SCALE GENOMIC DNA]</scope>
</reference>
<feature type="region of interest" description="Disordered" evidence="3">
    <location>
        <begin position="42"/>
        <end position="85"/>
    </location>
</feature>
<dbReference type="SMART" id="SM00025">
    <property type="entry name" value="Pumilio"/>
    <property type="match status" value="3"/>
</dbReference>
<gene>
    <name evidence="5" type="ORF">GSOID_T00012289001</name>
</gene>
<feature type="non-terminal residue" evidence="5">
    <location>
        <position position="565"/>
    </location>
</feature>
<keyword evidence="2" id="KW-0694">RNA-binding</keyword>
<dbReference type="Pfam" id="PF08144">
    <property type="entry name" value="CPL"/>
    <property type="match status" value="1"/>
</dbReference>
<organism evidence="5">
    <name type="scientific">Oikopleura dioica</name>
    <name type="common">Tunicate</name>
    <dbReference type="NCBI Taxonomy" id="34765"/>
    <lineage>
        <taxon>Eukaryota</taxon>
        <taxon>Metazoa</taxon>
        <taxon>Chordata</taxon>
        <taxon>Tunicata</taxon>
        <taxon>Appendicularia</taxon>
        <taxon>Copelata</taxon>
        <taxon>Oikopleuridae</taxon>
        <taxon>Oikopleura</taxon>
    </lineage>
</organism>
<dbReference type="PANTHER" id="PTHR13389:SF0">
    <property type="entry name" value="PUMILIO HOMOLOG 3"/>
    <property type="match status" value="1"/>
</dbReference>
<protein>
    <recommendedName>
        <fullName evidence="4">PUM-HD domain-containing protein</fullName>
    </recommendedName>
</protein>
<dbReference type="OrthoDB" id="497380at2759"/>
<dbReference type="Proteomes" id="UP000001307">
    <property type="component" value="Unassembled WGS sequence"/>
</dbReference>
<accession>E4Y0G9</accession>
<dbReference type="InterPro" id="IPR033133">
    <property type="entry name" value="PUM-HD"/>
</dbReference>
<evidence type="ECO:0000259" key="4">
    <source>
        <dbReference type="PROSITE" id="PS50303"/>
    </source>
</evidence>
<dbReference type="InterPro" id="IPR040059">
    <property type="entry name" value="PUM3"/>
</dbReference>
<keyword evidence="1" id="KW-0677">Repeat</keyword>
<dbReference type="InterPro" id="IPR016024">
    <property type="entry name" value="ARM-type_fold"/>
</dbReference>
<dbReference type="PROSITE" id="PS50303">
    <property type="entry name" value="PUM_HD"/>
    <property type="match status" value="1"/>
</dbReference>
<evidence type="ECO:0000313" key="6">
    <source>
        <dbReference type="Proteomes" id="UP000001307"/>
    </source>
</evidence>
<dbReference type="EMBL" id="FN653497">
    <property type="protein sequence ID" value="CBY15377.1"/>
    <property type="molecule type" value="Genomic_DNA"/>
</dbReference>
<dbReference type="GO" id="GO:0005730">
    <property type="term" value="C:nucleolus"/>
    <property type="evidence" value="ECO:0007669"/>
    <property type="project" value="TreeGrafter"/>
</dbReference>
<evidence type="ECO:0000256" key="1">
    <source>
        <dbReference type="ARBA" id="ARBA00022737"/>
    </source>
</evidence>
<dbReference type="Gene3D" id="1.25.10.10">
    <property type="entry name" value="Leucine-rich Repeat Variant"/>
    <property type="match status" value="2"/>
</dbReference>
<feature type="domain" description="PUM-HD" evidence="4">
    <location>
        <begin position="102"/>
        <end position="466"/>
    </location>
</feature>
<proteinExistence type="predicted"/>
<dbReference type="InParanoid" id="E4Y0G9"/>
<evidence type="ECO:0000313" key="5">
    <source>
        <dbReference type="EMBL" id="CBY15377.1"/>
    </source>
</evidence>
<dbReference type="SUPFAM" id="SSF48371">
    <property type="entry name" value="ARM repeat"/>
    <property type="match status" value="1"/>
</dbReference>
<feature type="compositionally biased region" description="Basic and acidic residues" evidence="3">
    <location>
        <begin position="15"/>
        <end position="26"/>
    </location>
</feature>
<keyword evidence="6" id="KW-1185">Reference proteome</keyword>
<dbReference type="FunCoup" id="E4Y0G9">
    <property type="interactions" value="334"/>
</dbReference>
<dbReference type="GO" id="GO:0006417">
    <property type="term" value="P:regulation of translation"/>
    <property type="evidence" value="ECO:0007669"/>
    <property type="project" value="TreeGrafter"/>
</dbReference>
<dbReference type="InterPro" id="IPR012959">
    <property type="entry name" value="CPL_dom"/>
</dbReference>